<evidence type="ECO:0000313" key="2">
    <source>
        <dbReference type="Proteomes" id="UP000009315"/>
    </source>
</evidence>
<sequence>MLLFFRQAVNSCLSEKYCGLLSAGAPENQGPFSFASVAKISFGRCFML</sequence>
<protein>
    <submittedName>
        <fullName evidence="1">Uncharacterized protein</fullName>
    </submittedName>
</protein>
<accession>K8E6W5</accession>
<organism evidence="1 2">
    <name type="scientific">Desulforamulus hydrothermalis Lam5 = DSM 18033</name>
    <dbReference type="NCBI Taxonomy" id="1121428"/>
    <lineage>
        <taxon>Bacteria</taxon>
        <taxon>Bacillati</taxon>
        <taxon>Bacillota</taxon>
        <taxon>Clostridia</taxon>
        <taxon>Eubacteriales</taxon>
        <taxon>Peptococcaceae</taxon>
        <taxon>Desulforamulus</taxon>
    </lineage>
</organism>
<name>K8E6W5_9FIRM</name>
<comment type="caution">
    <text evidence="1">The sequence shown here is derived from an EMBL/GenBank/DDBJ whole genome shotgun (WGS) entry which is preliminary data.</text>
</comment>
<gene>
    <name evidence="1" type="ORF">DESHY_110162</name>
</gene>
<dbReference type="Proteomes" id="UP000009315">
    <property type="component" value="Unassembled WGS sequence"/>
</dbReference>
<proteinExistence type="predicted"/>
<dbReference type="AlphaFoldDB" id="K8E6W5"/>
<evidence type="ECO:0000313" key="1">
    <source>
        <dbReference type="EMBL" id="CCO07218.1"/>
    </source>
</evidence>
<dbReference type="STRING" id="1121428.DESHY_110162"/>
<dbReference type="EMBL" id="CAOS01000003">
    <property type="protein sequence ID" value="CCO07218.1"/>
    <property type="molecule type" value="Genomic_DNA"/>
</dbReference>
<keyword evidence="2" id="KW-1185">Reference proteome</keyword>
<reference evidence="1 2" key="1">
    <citation type="journal article" date="2013" name="Genome Announc.">
        <title>Genome Sequence of the Sulfate-Reducing Bacterium Desulfotomaculum hydrothermale Lam5(T).</title>
        <authorList>
            <person name="Amin O."/>
            <person name="Fardeau M.L."/>
            <person name="Valette O."/>
            <person name="Hirschler-Rea A."/>
            <person name="Barbe V."/>
            <person name="Medigue C."/>
            <person name="Vacherie B."/>
            <person name="Ollivier B."/>
            <person name="Bertin P.N."/>
            <person name="Dolla A."/>
        </authorList>
    </citation>
    <scope>NUCLEOTIDE SEQUENCE [LARGE SCALE GENOMIC DNA]</scope>
    <source>
        <strain evidence="2">Lam5 / DSM 18033</strain>
    </source>
</reference>